<dbReference type="EMBL" id="KL198094">
    <property type="protein sequence ID" value="KDQ08209.1"/>
    <property type="molecule type" value="Genomic_DNA"/>
</dbReference>
<keyword evidence="2" id="KW-1185">Reference proteome</keyword>
<evidence type="ECO:0000313" key="2">
    <source>
        <dbReference type="Proteomes" id="UP000027195"/>
    </source>
</evidence>
<protein>
    <submittedName>
        <fullName evidence="1">Uncharacterized protein</fullName>
    </submittedName>
</protein>
<dbReference type="HOGENOM" id="CLU_1488779_0_0_1"/>
<organism evidence="1 2">
    <name type="scientific">Botryobasidium botryosum (strain FD-172 SS1)</name>
    <dbReference type="NCBI Taxonomy" id="930990"/>
    <lineage>
        <taxon>Eukaryota</taxon>
        <taxon>Fungi</taxon>
        <taxon>Dikarya</taxon>
        <taxon>Basidiomycota</taxon>
        <taxon>Agaricomycotina</taxon>
        <taxon>Agaricomycetes</taxon>
        <taxon>Cantharellales</taxon>
        <taxon>Botryobasidiaceae</taxon>
        <taxon>Botryobasidium</taxon>
    </lineage>
</organism>
<dbReference type="InParanoid" id="A0A067LY81"/>
<gene>
    <name evidence="1" type="ORF">BOTBODRAFT_148853</name>
</gene>
<dbReference type="AlphaFoldDB" id="A0A067LY81"/>
<accession>A0A067LY81</accession>
<dbReference type="Proteomes" id="UP000027195">
    <property type="component" value="Unassembled WGS sequence"/>
</dbReference>
<reference evidence="2" key="1">
    <citation type="journal article" date="2014" name="Proc. Natl. Acad. Sci. U.S.A.">
        <title>Extensive sampling of basidiomycete genomes demonstrates inadequacy of the white-rot/brown-rot paradigm for wood decay fungi.</title>
        <authorList>
            <person name="Riley R."/>
            <person name="Salamov A.A."/>
            <person name="Brown D.W."/>
            <person name="Nagy L.G."/>
            <person name="Floudas D."/>
            <person name="Held B.W."/>
            <person name="Levasseur A."/>
            <person name="Lombard V."/>
            <person name="Morin E."/>
            <person name="Otillar R."/>
            <person name="Lindquist E.A."/>
            <person name="Sun H."/>
            <person name="LaButti K.M."/>
            <person name="Schmutz J."/>
            <person name="Jabbour D."/>
            <person name="Luo H."/>
            <person name="Baker S.E."/>
            <person name="Pisabarro A.G."/>
            <person name="Walton J.D."/>
            <person name="Blanchette R.A."/>
            <person name="Henrissat B."/>
            <person name="Martin F."/>
            <person name="Cullen D."/>
            <person name="Hibbett D.S."/>
            <person name="Grigoriev I.V."/>
        </authorList>
    </citation>
    <scope>NUCLEOTIDE SEQUENCE [LARGE SCALE GENOMIC DNA]</scope>
    <source>
        <strain evidence="2">FD-172 SS1</strain>
    </source>
</reference>
<name>A0A067LY81_BOTB1</name>
<sequence length="181" mass="19664">MMTDGGSAAVTAHYTCFGISLRRVSHIAAVTSSLGENIGNSQWLNVNRLRVTGNLQGRPEGMELRAWFLRVYVAAGPAEVKGALLPALTRSVASITSTDDCRPACSVFTDHRSSPSQNWPRCMIKMWDIPTPAGPILPQIVGITDHFCHPNSNDLSSCSADRRGIPVLGERHSVIARWGRI</sequence>
<evidence type="ECO:0000313" key="1">
    <source>
        <dbReference type="EMBL" id="KDQ08209.1"/>
    </source>
</evidence>
<proteinExistence type="predicted"/>